<dbReference type="GeneID" id="24795356"/>
<dbReference type="Pfam" id="PF02675">
    <property type="entry name" value="AdoMet_dc"/>
    <property type="match status" value="1"/>
</dbReference>
<dbReference type="InterPro" id="IPR016067">
    <property type="entry name" value="S-AdoMet_deCO2ase_core"/>
</dbReference>
<feature type="active site" description="Proton acceptor; for processing activity" evidence="8">
    <location>
        <position position="67"/>
    </location>
</feature>
<dbReference type="EC" id="4.1.1.50" evidence="8"/>
<comment type="catalytic activity">
    <reaction evidence="8">
        <text>S-adenosyl-L-methionine + H(+) = S-adenosyl 3-(methylsulfanyl)propylamine + CO2</text>
        <dbReference type="Rhea" id="RHEA:15981"/>
        <dbReference type="ChEBI" id="CHEBI:15378"/>
        <dbReference type="ChEBI" id="CHEBI:16526"/>
        <dbReference type="ChEBI" id="CHEBI:57443"/>
        <dbReference type="ChEBI" id="CHEBI:59789"/>
        <dbReference type="EC" id="4.1.1.50"/>
    </reaction>
</comment>
<keyword evidence="1 8" id="KW-0210">Decarboxylase</keyword>
<dbReference type="Gene3D" id="3.60.90.10">
    <property type="entry name" value="S-adenosylmethionine decarboxylase"/>
    <property type="match status" value="1"/>
</dbReference>
<dbReference type="AlphaFoldDB" id="A0A075WF58"/>
<keyword evidence="5 8" id="KW-0456">Lyase</keyword>
<evidence type="ECO:0000256" key="8">
    <source>
        <dbReference type="HAMAP-Rule" id="MF_00464"/>
    </source>
</evidence>
<evidence type="ECO:0000256" key="5">
    <source>
        <dbReference type="ARBA" id="ARBA00023239"/>
    </source>
</evidence>
<evidence type="ECO:0000256" key="6">
    <source>
        <dbReference type="ARBA" id="ARBA00023270"/>
    </source>
</evidence>
<keyword evidence="2 8" id="KW-0068">Autocatalytic cleavage</keyword>
<comment type="subunit">
    <text evidence="8">Heterotetramer of two alpha and two beta chains arranged as a dimer of alpha/beta heterodimers.</text>
</comment>
<dbReference type="UniPathway" id="UPA00331">
    <property type="reaction ID" value="UER00451"/>
</dbReference>
<keyword evidence="8" id="KW-0949">S-adenosyl-L-methionine</keyword>
<feature type="chain" id="PRO_5023494448" description="S-adenosylmethionine decarboxylase beta chain" evidence="8">
    <location>
        <begin position="1"/>
        <end position="61"/>
    </location>
</feature>
<comment type="similarity">
    <text evidence="8">Belongs to the prokaryotic AdoMetDC family. Type 1 subfamily.</text>
</comment>
<dbReference type="SUPFAM" id="SSF56276">
    <property type="entry name" value="S-adenosylmethionine decarboxylase"/>
    <property type="match status" value="1"/>
</dbReference>
<reference evidence="9 10" key="1">
    <citation type="submission" date="2013-07" db="EMBL/GenBank/DDBJ databases">
        <title>Genome of Archaeoglobus fulgidus.</title>
        <authorList>
            <person name="Fiebig A."/>
            <person name="Birkeland N.-K."/>
        </authorList>
    </citation>
    <scope>NUCLEOTIDE SEQUENCE [LARGE SCALE GENOMIC DNA]</scope>
    <source>
        <strain evidence="9 10">DSM 8774</strain>
    </source>
</reference>
<dbReference type="InterPro" id="IPR017716">
    <property type="entry name" value="S-AdoMet_deCOase_pro-enz"/>
</dbReference>
<feature type="active site" description="Schiff-base intermediate with substrate; via pyruvic acid" evidence="8">
    <location>
        <position position="62"/>
    </location>
</feature>
<gene>
    <name evidence="8" type="primary">speH</name>
    <name evidence="9" type="ORF">AFULGI_00018610</name>
</gene>
<evidence type="ECO:0000256" key="2">
    <source>
        <dbReference type="ARBA" id="ARBA00022813"/>
    </source>
</evidence>
<dbReference type="PANTHER" id="PTHR33866">
    <property type="entry name" value="S-ADENOSYLMETHIONINE DECARBOXYLASE PROENZYME"/>
    <property type="match status" value="1"/>
</dbReference>
<dbReference type="HOGENOM" id="CLU_125470_2_3_2"/>
<feature type="chain" id="PRO_5023494449" description="S-adenosylmethionine decarboxylase alpha chain" evidence="8">
    <location>
        <begin position="62"/>
        <end position="112"/>
    </location>
</feature>
<feature type="site" description="Cleavage (non-hydrolytic); by autolysis" evidence="8">
    <location>
        <begin position="61"/>
        <end position="62"/>
    </location>
</feature>
<evidence type="ECO:0000256" key="7">
    <source>
        <dbReference type="ARBA" id="ARBA00023317"/>
    </source>
</evidence>
<dbReference type="HAMAP" id="MF_00464">
    <property type="entry name" value="AdoMetDC_1"/>
    <property type="match status" value="1"/>
</dbReference>
<keyword evidence="6 8" id="KW-0704">Schiff base</keyword>
<name>A0A075WF58_ARCFL</name>
<evidence type="ECO:0000313" key="9">
    <source>
        <dbReference type="EMBL" id="AIG98616.1"/>
    </source>
</evidence>
<dbReference type="InterPro" id="IPR003826">
    <property type="entry name" value="AdoMetDC_fam_prok"/>
</dbReference>
<dbReference type="GO" id="GO:0004014">
    <property type="term" value="F:adenosylmethionine decarboxylase activity"/>
    <property type="evidence" value="ECO:0007669"/>
    <property type="project" value="UniProtKB-UniRule"/>
</dbReference>
<proteinExistence type="inferred from homology"/>
<evidence type="ECO:0000256" key="4">
    <source>
        <dbReference type="ARBA" id="ARBA00023145"/>
    </source>
</evidence>
<keyword evidence="8" id="KW-0745">Spermidine biosynthesis</keyword>
<dbReference type="GO" id="GO:0008295">
    <property type="term" value="P:spermidine biosynthetic process"/>
    <property type="evidence" value="ECO:0007669"/>
    <property type="project" value="UniProtKB-UniRule"/>
</dbReference>
<dbReference type="Proteomes" id="UP000028501">
    <property type="component" value="Chromosome"/>
</dbReference>
<evidence type="ECO:0000256" key="3">
    <source>
        <dbReference type="ARBA" id="ARBA00023115"/>
    </source>
</evidence>
<keyword evidence="4 8" id="KW-0865">Zymogen</keyword>
<dbReference type="PANTHER" id="PTHR33866:SF2">
    <property type="entry name" value="S-ADENOSYLMETHIONINE DECARBOXYLASE PROENZYME"/>
    <property type="match status" value="1"/>
</dbReference>
<sequence length="112" mass="12733">MIVGRHIIAELYGVKEELIAKEEVVRSIVEEVVDKAELTKVGSVYKQFNPHGVTGIVLIAESHVSIHTWPEYGLVNLDIFTCGDTSKVEKAFKLFLEKFKPESYRHYVLDRG</sequence>
<feature type="active site" description="Proton donor; for catalytic activity" evidence="8">
    <location>
        <position position="82"/>
    </location>
</feature>
<comment type="function">
    <text evidence="8">Catalyzes the decarboxylation of S-adenosylmethionine to S-adenosylmethioninamine (dcAdoMet), the propylamine donor required for the synthesis of the polyamines spermine and spermidine from the diamine putrescine.</text>
</comment>
<comment type="pathway">
    <text evidence="8">Amine and polyamine biosynthesis; S-adenosylmethioninamine biosynthesis; S-adenosylmethioninamine from S-adenosyl-L-methionine: step 1/1.</text>
</comment>
<keyword evidence="3 8" id="KW-0620">Polyamine biosynthesis</keyword>
<dbReference type="GO" id="GO:0005829">
    <property type="term" value="C:cytosol"/>
    <property type="evidence" value="ECO:0007669"/>
    <property type="project" value="TreeGrafter"/>
</dbReference>
<accession>A0A075WF58</accession>
<keyword evidence="7 8" id="KW-0670">Pyruvate</keyword>
<evidence type="ECO:0000256" key="1">
    <source>
        <dbReference type="ARBA" id="ARBA00022793"/>
    </source>
</evidence>
<feature type="modified residue" description="Pyruvic acid (Ser); by autocatalysis" evidence="8">
    <location>
        <position position="62"/>
    </location>
</feature>
<protein>
    <recommendedName>
        <fullName evidence="8">S-adenosylmethionine decarboxylase proenzyme</fullName>
        <shortName evidence="8">AdoMetDC</shortName>
        <shortName evidence="8">SAMDC</shortName>
        <ecNumber evidence="8">4.1.1.50</ecNumber>
    </recommendedName>
    <component>
        <recommendedName>
            <fullName evidence="8">S-adenosylmethionine decarboxylase beta chain</fullName>
        </recommendedName>
    </component>
    <component>
        <recommendedName>
            <fullName evidence="8">S-adenosylmethionine decarboxylase alpha chain</fullName>
        </recommendedName>
    </component>
</protein>
<dbReference type="EMBL" id="CP006577">
    <property type="protein sequence ID" value="AIG98616.1"/>
    <property type="molecule type" value="Genomic_DNA"/>
</dbReference>
<evidence type="ECO:0000313" key="10">
    <source>
        <dbReference type="Proteomes" id="UP000028501"/>
    </source>
</evidence>
<dbReference type="KEGG" id="afg:AFULGI_00018610"/>
<comment type="cofactor">
    <cofactor evidence="8">
        <name>pyruvate</name>
        <dbReference type="ChEBI" id="CHEBI:15361"/>
    </cofactor>
    <text evidence="8">Binds 1 pyruvoyl group covalently per subunit.</text>
</comment>
<comment type="PTM">
    <text evidence="8">Is synthesized initially as an inactive proenzyme. Formation of the active enzyme involves a self-maturation process in which the active site pyruvoyl group is generated from an internal serine residue via an autocatalytic post-translational modification. Two non-identical subunits are generated from the proenzyme in this reaction, and the pyruvate is formed at the N-terminus of the alpha chain, which is derived from the carboxyl end of the proenzyme. The post-translation cleavage follows an unusual pathway, termed non-hydrolytic serinolysis, in which the side chain hydroxyl group of the serine supplies its oxygen atom to form the C-terminus of the beta chain, while the remainder of the serine residue undergoes an oxidative deamination to produce ammonia and the pyruvoyl group blocking the N-terminus of the alpha chain.</text>
</comment>
<dbReference type="NCBIfam" id="TIGR03330">
    <property type="entry name" value="SAM_DCase_Bsu"/>
    <property type="match status" value="1"/>
</dbReference>
<organism evidence="9 10">
    <name type="scientific">Archaeoglobus fulgidus DSM 8774</name>
    <dbReference type="NCBI Taxonomy" id="1344584"/>
    <lineage>
        <taxon>Archaea</taxon>
        <taxon>Methanobacteriati</taxon>
        <taxon>Methanobacteriota</taxon>
        <taxon>Archaeoglobi</taxon>
        <taxon>Archaeoglobales</taxon>
        <taxon>Archaeoglobaceae</taxon>
        <taxon>Archaeoglobus</taxon>
    </lineage>
</organism>
<dbReference type="SMR" id="A0A075WF58"/>
<dbReference type="RefSeq" id="WP_010879107.1">
    <property type="nucleotide sequence ID" value="NZ_CP006577.1"/>
</dbReference>